<sequence>MSDNKSGGLLSGILIGTAIGAIAGVLAAPRTGKETRSVLRKSADALPELAEDLATSVQFQADRLSANALGNWEETLERLREAIAAGQVASRQEWQQVATDQTQDTQYSEGAYSPVPAEVVTAEIATQPSASTQHLEK</sequence>
<dbReference type="EMBL" id="QBMC01000020">
    <property type="protein sequence ID" value="PZO21301.1"/>
    <property type="molecule type" value="Genomic_DNA"/>
</dbReference>
<reference evidence="2" key="1">
    <citation type="submission" date="2018-04" db="EMBL/GenBank/DDBJ databases">
        <authorList>
            <person name="Cornet L."/>
        </authorList>
    </citation>
    <scope>NUCLEOTIDE SEQUENCE [LARGE SCALE GENOMIC DNA]</scope>
</reference>
<evidence type="ECO:0000313" key="2">
    <source>
        <dbReference type="Proteomes" id="UP000249354"/>
    </source>
</evidence>
<dbReference type="Pfam" id="PF12732">
    <property type="entry name" value="YtxH"/>
    <property type="match status" value="1"/>
</dbReference>
<dbReference type="Proteomes" id="UP000249354">
    <property type="component" value="Unassembled WGS sequence"/>
</dbReference>
<reference evidence="1 2" key="2">
    <citation type="submission" date="2018-06" db="EMBL/GenBank/DDBJ databases">
        <title>Metagenomic assembly of (sub)arctic Cyanobacteria and their associated microbiome from non-axenic cultures.</title>
        <authorList>
            <person name="Baurain D."/>
        </authorList>
    </citation>
    <scope>NUCLEOTIDE SEQUENCE [LARGE SCALE GENOMIC DNA]</scope>
    <source>
        <strain evidence="1">ULC129bin1</strain>
    </source>
</reference>
<gene>
    <name evidence="1" type="ORF">DCF25_04990</name>
</gene>
<accession>A0A2W4WAJ6</accession>
<evidence type="ECO:0000313" key="1">
    <source>
        <dbReference type="EMBL" id="PZO21301.1"/>
    </source>
</evidence>
<dbReference type="AlphaFoldDB" id="A0A2W4WAJ6"/>
<dbReference type="InterPro" id="IPR024623">
    <property type="entry name" value="YtxH"/>
</dbReference>
<dbReference type="InterPro" id="IPR052928">
    <property type="entry name" value="Desiccation-related_membrane"/>
</dbReference>
<comment type="caution">
    <text evidence="1">The sequence shown here is derived from an EMBL/GenBank/DDBJ whole genome shotgun (WGS) entry which is preliminary data.</text>
</comment>
<proteinExistence type="predicted"/>
<name>A0A2W4WAJ6_9CYAN</name>
<organism evidence="1 2">
    <name type="scientific">Leptolyngbya foveolarum</name>
    <dbReference type="NCBI Taxonomy" id="47253"/>
    <lineage>
        <taxon>Bacteria</taxon>
        <taxon>Bacillati</taxon>
        <taxon>Cyanobacteriota</taxon>
        <taxon>Cyanophyceae</taxon>
        <taxon>Leptolyngbyales</taxon>
        <taxon>Leptolyngbyaceae</taxon>
        <taxon>Leptolyngbya group</taxon>
        <taxon>Leptolyngbya</taxon>
    </lineage>
</organism>
<dbReference type="PANTHER" id="PTHR35792:SF1">
    <property type="entry name" value="SLL0268 PROTEIN"/>
    <property type="match status" value="1"/>
</dbReference>
<dbReference type="PANTHER" id="PTHR35792">
    <property type="entry name" value="GENERAL STRESS PROTEIN"/>
    <property type="match status" value="1"/>
</dbReference>
<protein>
    <submittedName>
        <fullName evidence="1">Gas vesicle protein</fullName>
    </submittedName>
</protein>